<keyword evidence="11 18" id="KW-0472">Membrane</keyword>
<feature type="chain" id="PRO_5029808068" description="Cytochrome b561 domain-containing protein" evidence="19">
    <location>
        <begin position="20"/>
        <end position="724"/>
    </location>
</feature>
<dbReference type="InterPro" id="IPR018188">
    <property type="entry name" value="RNase_T2_His_AS_1"/>
</dbReference>
<comment type="subcellular location">
    <subcellularLocation>
        <location evidence="1">Membrane</location>
    </subcellularLocation>
</comment>
<feature type="active site" evidence="16">
    <location>
        <position position="148"/>
    </location>
</feature>
<dbReference type="PROSITE" id="PS50939">
    <property type="entry name" value="CYTOCHROME_B561"/>
    <property type="match status" value="1"/>
</dbReference>
<evidence type="ECO:0000256" key="2">
    <source>
        <dbReference type="ARBA" id="ARBA00007469"/>
    </source>
</evidence>
<keyword evidence="10 18" id="KW-1133">Transmembrane helix</keyword>
<dbReference type="PANTHER" id="PTHR11240:SF22">
    <property type="entry name" value="RIBONUCLEASE T2"/>
    <property type="match status" value="1"/>
</dbReference>
<keyword evidence="9" id="KW-0249">Electron transport</keyword>
<evidence type="ECO:0000256" key="3">
    <source>
        <dbReference type="ARBA" id="ARBA00022448"/>
    </source>
</evidence>
<keyword evidence="22" id="KW-1185">Reference proteome</keyword>
<gene>
    <name evidence="21" type="ORF">G4B88_004258</name>
</gene>
<evidence type="ECO:0000256" key="12">
    <source>
        <dbReference type="ARBA" id="ARBA00023157"/>
    </source>
</evidence>
<evidence type="ECO:0000256" key="16">
    <source>
        <dbReference type="PIRSR" id="PIRSR633697-1"/>
    </source>
</evidence>
<evidence type="ECO:0000256" key="14">
    <source>
        <dbReference type="ARBA" id="ARBA00023239"/>
    </source>
</evidence>
<dbReference type="CDD" id="cd01061">
    <property type="entry name" value="RNase_T2_euk"/>
    <property type="match status" value="1"/>
</dbReference>
<evidence type="ECO:0000256" key="4">
    <source>
        <dbReference type="ARBA" id="ARBA00022692"/>
    </source>
</evidence>
<dbReference type="Gene3D" id="1.20.120.1770">
    <property type="match status" value="1"/>
</dbReference>
<proteinExistence type="inferred from homology"/>
<evidence type="ECO:0000256" key="6">
    <source>
        <dbReference type="ARBA" id="ARBA00022729"/>
    </source>
</evidence>
<dbReference type="GO" id="GO:0003723">
    <property type="term" value="F:RNA binding"/>
    <property type="evidence" value="ECO:0007669"/>
    <property type="project" value="InterPro"/>
</dbReference>
<dbReference type="InterPro" id="IPR033697">
    <property type="entry name" value="Ribonuclease_T2_eukaryotic"/>
</dbReference>
<reference evidence="21 22" key="1">
    <citation type="journal article" date="2020" name="bioRxiv">
        <title>Sequence and annotation of 42 cannabis genomes reveals extensive copy number variation in cannabinoid synthesis and pathogen resistance genes.</title>
        <authorList>
            <person name="Mckernan K.J."/>
            <person name="Helbert Y."/>
            <person name="Kane L.T."/>
            <person name="Ebling H."/>
            <person name="Zhang L."/>
            <person name="Liu B."/>
            <person name="Eaton Z."/>
            <person name="Mclaughlin S."/>
            <person name="Kingan S."/>
            <person name="Baybayan P."/>
            <person name="Concepcion G."/>
            <person name="Jordan M."/>
            <person name="Riva A."/>
            <person name="Barbazuk W."/>
            <person name="Harkins T."/>
        </authorList>
    </citation>
    <scope>NUCLEOTIDE SEQUENCE [LARGE SCALE GENOMIC DNA]</scope>
    <source>
        <strain evidence="22">cv. Jamaican Lion 4</strain>
        <tissue evidence="21">Leaf</tissue>
    </source>
</reference>
<feature type="active site" evidence="16">
    <location>
        <position position="90"/>
    </location>
</feature>
<dbReference type="EMBL" id="JAATIQ010000290">
    <property type="protein sequence ID" value="KAF4363958.1"/>
    <property type="molecule type" value="Genomic_DNA"/>
</dbReference>
<organism evidence="21 22">
    <name type="scientific">Cannabis sativa</name>
    <name type="common">Hemp</name>
    <name type="synonym">Marijuana</name>
    <dbReference type="NCBI Taxonomy" id="3483"/>
    <lineage>
        <taxon>Eukaryota</taxon>
        <taxon>Viridiplantae</taxon>
        <taxon>Streptophyta</taxon>
        <taxon>Embryophyta</taxon>
        <taxon>Tracheophyta</taxon>
        <taxon>Spermatophyta</taxon>
        <taxon>Magnoliopsida</taxon>
        <taxon>eudicotyledons</taxon>
        <taxon>Gunneridae</taxon>
        <taxon>Pentapetalae</taxon>
        <taxon>rosids</taxon>
        <taxon>fabids</taxon>
        <taxon>Rosales</taxon>
        <taxon>Cannabaceae</taxon>
        <taxon>Cannabis</taxon>
    </lineage>
</organism>
<evidence type="ECO:0000256" key="5">
    <source>
        <dbReference type="ARBA" id="ARBA00022722"/>
    </source>
</evidence>
<dbReference type="PROSITE" id="PS00530">
    <property type="entry name" value="RNASE_T2_1"/>
    <property type="match status" value="1"/>
</dbReference>
<evidence type="ECO:0000256" key="10">
    <source>
        <dbReference type="ARBA" id="ARBA00022989"/>
    </source>
</evidence>
<keyword evidence="8" id="KW-0378">Hydrolase</keyword>
<comment type="caution">
    <text evidence="21">The sequence shown here is derived from an EMBL/GenBank/DDBJ whole genome shotgun (WGS) entry which is preliminary data.</text>
</comment>
<dbReference type="GO" id="GO:0016787">
    <property type="term" value="F:hydrolase activity"/>
    <property type="evidence" value="ECO:0007669"/>
    <property type="project" value="UniProtKB-KW"/>
</dbReference>
<evidence type="ECO:0000256" key="15">
    <source>
        <dbReference type="ARBA" id="ARBA00025641"/>
    </source>
</evidence>
<dbReference type="InterPro" id="IPR036430">
    <property type="entry name" value="RNase_T2-like_sf"/>
</dbReference>
<dbReference type="CDD" id="cd08760">
    <property type="entry name" value="Cyt_b561_FRRS1_like"/>
    <property type="match status" value="1"/>
</dbReference>
<feature type="active site" evidence="16">
    <location>
        <position position="150"/>
    </location>
</feature>
<sequence length="724" mass="79897">MALLLTKFASLAFLALSMASLILTTDSTKPNGLGFGIFPRGKHHTQSQREFDYFALALQWPATYCRRSRHCCTSNACCRGSNAPAEFTIHGLWPDYNDGSWPSCCTNKRFNEKEISSLLGDLEKYWPSLSCGSPSTCHGGKGSFWGHEKHGTCSAPVTGDEYNYFSTVLNIYFKYNVSRVLSEAGYVASDSEKYPVGGIISAIQNAFHTTPLIVCKNGAIEELRLCFYKTFEPRDCVTQVNSENTVSSRNSCPKYVSLPAHASRGLMVPKQNFHGFLQKKLLKNMRACKYCEPKKSPQTLGTSSSPTYGLPPPVASPAIAAPPTLAAEAQMLQLSLQSVSTLLGALEKYWPTYEKHGTCSSPVVWDEYNYFLTTLNLYFKYNVTRILNEEGYVASNTEKYPLGGIISAIQNSFHATPWLVCNHGAIDELRSCPDYVSLPLYVPLGVGNGTAETPIPLVHEAVEEFGSIMVGSSAIVGWVESDGTAMMKRYYLGGTSPALVVKDQGNVSLVEGSSSVVVESSRFYMSFQLDMDQPSSRLVFSVGPNGFSPIGPDYRLMEHRNKIATSINYSTGESATEKAPHLKLRRSHGILNMIGWGILMMIGSMIARYGRKWDPAWFYAHATCQVLAFTLGLIGVICGFLLDSRLDVVAILARPDKASKVRKYWNWYHYIVGRILIIFAISNVFYGIHLGGEGKGWTAAYAVVLSVLFLSSAVFEYKLLTTKN</sequence>
<dbReference type="Proteomes" id="UP000583929">
    <property type="component" value="Unassembled WGS sequence"/>
</dbReference>
<comment type="similarity">
    <text evidence="2 17">Belongs to the RNase T2 family.</text>
</comment>
<evidence type="ECO:0000313" key="22">
    <source>
        <dbReference type="Proteomes" id="UP000583929"/>
    </source>
</evidence>
<keyword evidence="14" id="KW-0456">Lyase</keyword>
<dbReference type="AlphaFoldDB" id="A0A7J6F032"/>
<keyword evidence="6 19" id="KW-0732">Signal</keyword>
<dbReference type="InterPro" id="IPR001568">
    <property type="entry name" value="RNase_T2-like"/>
</dbReference>
<dbReference type="Pfam" id="PF00445">
    <property type="entry name" value="Ribonuclease_T2"/>
    <property type="match status" value="2"/>
</dbReference>
<feature type="transmembrane region" description="Helical" evidence="18">
    <location>
        <begin position="616"/>
        <end position="642"/>
    </location>
</feature>
<keyword evidence="12" id="KW-1015">Disulfide bond</keyword>
<evidence type="ECO:0000256" key="11">
    <source>
        <dbReference type="ARBA" id="ARBA00023136"/>
    </source>
</evidence>
<keyword evidence="7" id="KW-0255">Endonuclease</keyword>
<evidence type="ECO:0000259" key="20">
    <source>
        <dbReference type="PROSITE" id="PS50939"/>
    </source>
</evidence>
<dbReference type="SMART" id="SM00665">
    <property type="entry name" value="B561"/>
    <property type="match status" value="1"/>
</dbReference>
<accession>A0A7J6F032</accession>
<evidence type="ECO:0000256" key="19">
    <source>
        <dbReference type="SAM" id="SignalP"/>
    </source>
</evidence>
<keyword evidence="13" id="KW-0325">Glycoprotein</keyword>
<dbReference type="GO" id="GO:0033897">
    <property type="term" value="F:ribonuclease T2 activity"/>
    <property type="evidence" value="ECO:0007669"/>
    <property type="project" value="InterPro"/>
</dbReference>
<evidence type="ECO:0000256" key="7">
    <source>
        <dbReference type="ARBA" id="ARBA00022759"/>
    </source>
</evidence>
<dbReference type="GO" id="GO:0006401">
    <property type="term" value="P:RNA catabolic process"/>
    <property type="evidence" value="ECO:0007669"/>
    <property type="project" value="TreeGrafter"/>
</dbReference>
<keyword evidence="3" id="KW-0813">Transport</keyword>
<dbReference type="GO" id="GO:0016020">
    <property type="term" value="C:membrane"/>
    <property type="evidence" value="ECO:0007669"/>
    <property type="project" value="UniProtKB-SubCell"/>
</dbReference>
<evidence type="ECO:0000256" key="8">
    <source>
        <dbReference type="ARBA" id="ARBA00022801"/>
    </source>
</evidence>
<feature type="transmembrane region" description="Helical" evidence="18">
    <location>
        <begin position="590"/>
        <end position="609"/>
    </location>
</feature>
<protein>
    <recommendedName>
        <fullName evidence="20">Cytochrome b561 domain-containing protein</fullName>
    </recommendedName>
</protein>
<evidence type="ECO:0000256" key="1">
    <source>
        <dbReference type="ARBA" id="ARBA00004370"/>
    </source>
</evidence>
<evidence type="ECO:0000256" key="18">
    <source>
        <dbReference type="SAM" id="Phobius"/>
    </source>
</evidence>
<feature type="transmembrane region" description="Helical" evidence="18">
    <location>
        <begin position="667"/>
        <end position="686"/>
    </location>
</feature>
<feature type="domain" description="Cytochrome b561" evidence="20">
    <location>
        <begin position="550"/>
        <end position="724"/>
    </location>
</feature>
<dbReference type="FunFam" id="3.90.730.10:FF:000007">
    <property type="entry name" value="Ribonuclease T2"/>
    <property type="match status" value="1"/>
</dbReference>
<feature type="transmembrane region" description="Helical" evidence="18">
    <location>
        <begin position="698"/>
        <end position="715"/>
    </location>
</feature>
<dbReference type="Gene3D" id="3.90.730.10">
    <property type="entry name" value="Ribonuclease T2-like"/>
    <property type="match status" value="2"/>
</dbReference>
<comment type="function">
    <text evidence="15">Self-incompatibility (SI) is the inherited ability of a flowering plant to prevent self-fertilization by discriminating between self and non-self pollen during pollination. In many species, self-incompatibility is controlled by the single, multiallelic locus S.</text>
</comment>
<dbReference type="PANTHER" id="PTHR11240">
    <property type="entry name" value="RIBONUCLEASE T2"/>
    <property type="match status" value="1"/>
</dbReference>
<keyword evidence="5" id="KW-0540">Nuclease</keyword>
<dbReference type="GO" id="GO:0005576">
    <property type="term" value="C:extracellular region"/>
    <property type="evidence" value="ECO:0007669"/>
    <property type="project" value="TreeGrafter"/>
</dbReference>
<feature type="signal peptide" evidence="19">
    <location>
        <begin position="1"/>
        <end position="19"/>
    </location>
</feature>
<keyword evidence="4 18" id="KW-0812">Transmembrane</keyword>
<dbReference type="InterPro" id="IPR006593">
    <property type="entry name" value="Cyt_b561/ferric_Rdtase_TM"/>
</dbReference>
<name>A0A7J6F032_CANSA</name>
<dbReference type="SUPFAM" id="SSF55895">
    <property type="entry name" value="Ribonuclease Rh-like"/>
    <property type="match status" value="2"/>
</dbReference>
<evidence type="ECO:0000313" key="21">
    <source>
        <dbReference type="EMBL" id="KAF4363958.1"/>
    </source>
</evidence>
<evidence type="ECO:0000256" key="17">
    <source>
        <dbReference type="RuleBase" id="RU004328"/>
    </source>
</evidence>
<evidence type="ECO:0000256" key="9">
    <source>
        <dbReference type="ARBA" id="ARBA00022982"/>
    </source>
</evidence>
<evidence type="ECO:0000256" key="13">
    <source>
        <dbReference type="ARBA" id="ARBA00023180"/>
    </source>
</evidence>